<accession>K6NZF1</accession>
<gene>
    <name evidence="2" type="ORF">ThesuDRAFT_01982</name>
</gene>
<reference evidence="2" key="2">
    <citation type="submission" date="2012-10" db="EMBL/GenBank/DDBJ databases">
        <title>Improved high-quality draft of Thermaerobacter subterraneus C21, DSM 13965.</title>
        <authorList>
            <consortium name="DOE Joint Genome Institute"/>
            <person name="Eisen J."/>
            <person name="Huntemann M."/>
            <person name="Wei C.-L."/>
            <person name="Han J."/>
            <person name="Detter J.C."/>
            <person name="Han C."/>
            <person name="Tapia R."/>
            <person name="Chen A."/>
            <person name="Kyrpides N."/>
            <person name="Mavromatis K."/>
            <person name="Markowitz V."/>
            <person name="Szeto E."/>
            <person name="Ivanova N."/>
            <person name="Mikhailova N."/>
            <person name="Ovchinnikova G."/>
            <person name="Pagani I."/>
            <person name="Pati A."/>
            <person name="Goodwin L."/>
            <person name="Nordberg H.P."/>
            <person name="Cantor M.N."/>
            <person name="Hua S.X."/>
            <person name="Woyke T."/>
            <person name="Eisen J."/>
            <person name="Klenk H.-P."/>
        </authorList>
    </citation>
    <scope>NUCLEOTIDE SEQUENCE [LARGE SCALE GENOMIC DNA]</scope>
    <source>
        <strain evidence="2">DSM 13965</strain>
    </source>
</reference>
<feature type="region of interest" description="Disordered" evidence="1">
    <location>
        <begin position="130"/>
        <end position="203"/>
    </location>
</feature>
<protein>
    <submittedName>
        <fullName evidence="2">Uncharacterized protein</fullName>
    </submittedName>
</protein>
<dbReference type="Proteomes" id="UP000005710">
    <property type="component" value="Unassembled WGS sequence"/>
</dbReference>
<name>K6NZF1_9FIRM</name>
<dbReference type="EMBL" id="AENY02000003">
    <property type="protein sequence ID" value="EKP94250.1"/>
    <property type="molecule type" value="Genomic_DNA"/>
</dbReference>
<dbReference type="HOGENOM" id="CLU_1348407_0_0_9"/>
<dbReference type="AlphaFoldDB" id="K6NZF1"/>
<evidence type="ECO:0000256" key="1">
    <source>
        <dbReference type="SAM" id="MobiDB-lite"/>
    </source>
</evidence>
<comment type="caution">
    <text evidence="2">The sequence shown here is derived from an EMBL/GenBank/DDBJ whole genome shotgun (WGS) entry which is preliminary data.</text>
</comment>
<organism evidence="2 3">
    <name type="scientific">Thermaerobacter subterraneus DSM 13965</name>
    <dbReference type="NCBI Taxonomy" id="867903"/>
    <lineage>
        <taxon>Bacteria</taxon>
        <taxon>Bacillati</taxon>
        <taxon>Bacillota</taxon>
        <taxon>Clostridia</taxon>
        <taxon>Eubacteriales</taxon>
        <taxon>Clostridiales Family XVII. Incertae Sedis</taxon>
        <taxon>Thermaerobacter</taxon>
    </lineage>
</organism>
<evidence type="ECO:0000313" key="2">
    <source>
        <dbReference type="EMBL" id="EKP94250.1"/>
    </source>
</evidence>
<feature type="compositionally biased region" description="Pro residues" evidence="1">
    <location>
        <begin position="183"/>
        <end position="196"/>
    </location>
</feature>
<dbReference type="RefSeq" id="WP_006904257.1">
    <property type="nucleotide sequence ID" value="NZ_JH976535.1"/>
</dbReference>
<feature type="compositionally biased region" description="Low complexity" evidence="1">
    <location>
        <begin position="145"/>
        <end position="167"/>
    </location>
</feature>
<proteinExistence type="predicted"/>
<reference evidence="2" key="1">
    <citation type="submission" date="2010-10" db="EMBL/GenBank/DDBJ databases">
        <authorList>
            <consortium name="US DOE Joint Genome Institute (JGI-PGF)"/>
            <person name="Lucas S."/>
            <person name="Copeland A."/>
            <person name="Lapidus A."/>
            <person name="Bruce D."/>
            <person name="Goodwin L."/>
            <person name="Pitluck S."/>
            <person name="Kyrpides N."/>
            <person name="Mavromatis K."/>
            <person name="Detter J.C."/>
            <person name="Han C."/>
            <person name="Land M."/>
            <person name="Hauser L."/>
            <person name="Markowitz V."/>
            <person name="Cheng J.-F."/>
            <person name="Hugenholtz P."/>
            <person name="Woyke T."/>
            <person name="Wu D."/>
            <person name="Pukall R."/>
            <person name="Wahrenburg C."/>
            <person name="Brambilla E."/>
            <person name="Klenk H.-P."/>
            <person name="Eisen J.A."/>
        </authorList>
    </citation>
    <scope>NUCLEOTIDE SEQUENCE [LARGE SCALE GENOMIC DNA]</scope>
    <source>
        <strain evidence="2">DSM 13965</strain>
    </source>
</reference>
<evidence type="ECO:0000313" key="3">
    <source>
        <dbReference type="Proteomes" id="UP000005710"/>
    </source>
</evidence>
<keyword evidence="3" id="KW-1185">Reference proteome</keyword>
<sequence>MSTLRIPDHLRFWEPEADRLLIAFVQQALDEGGTVLDGCHRFAQALQASGPRVAPSPEQMAMRWEVLQAFGGDPARDPGVMVRRARPAPGRPRPGGTLLLAQLADDLRRIAGELERIARRLDQAAAAGEGAGAPAAAAPPPSPAAPASSPAAGPARADEAGPTAGPTGAAGGSDPENGKPGHRPYPSPGNGTPPPGGWERDSR</sequence>